<dbReference type="InterPro" id="IPR003374">
    <property type="entry name" value="ApbE-like_sf"/>
</dbReference>
<proteinExistence type="inferred from homology"/>
<feature type="binding site" evidence="11">
    <location>
        <position position="140"/>
    </location>
    <ligand>
        <name>Mg(2+)</name>
        <dbReference type="ChEBI" id="CHEBI:18420"/>
    </ligand>
</feature>
<organism evidence="12 13">
    <name type="scientific">Heyndrickxia ginsengihumi</name>
    <dbReference type="NCBI Taxonomy" id="363870"/>
    <lineage>
        <taxon>Bacteria</taxon>
        <taxon>Bacillati</taxon>
        <taxon>Bacillota</taxon>
        <taxon>Bacilli</taxon>
        <taxon>Bacillales</taxon>
        <taxon>Bacillaceae</taxon>
        <taxon>Heyndrickxia</taxon>
    </lineage>
</organism>
<keyword evidence="3 10" id="KW-0285">Flavoprotein</keyword>
<keyword evidence="6 10" id="KW-0274">FAD</keyword>
<dbReference type="Pfam" id="PF02424">
    <property type="entry name" value="ApbE"/>
    <property type="match status" value="1"/>
</dbReference>
<evidence type="ECO:0000256" key="6">
    <source>
        <dbReference type="ARBA" id="ARBA00022827"/>
    </source>
</evidence>
<evidence type="ECO:0000256" key="7">
    <source>
        <dbReference type="ARBA" id="ARBA00022842"/>
    </source>
</evidence>
<evidence type="ECO:0000256" key="11">
    <source>
        <dbReference type="PIRSR" id="PIRSR006268-2"/>
    </source>
</evidence>
<evidence type="ECO:0000256" key="4">
    <source>
        <dbReference type="ARBA" id="ARBA00022679"/>
    </source>
</evidence>
<dbReference type="PANTHER" id="PTHR30040">
    <property type="entry name" value="THIAMINE BIOSYNTHESIS LIPOPROTEIN APBE"/>
    <property type="match status" value="1"/>
</dbReference>
<dbReference type="AlphaFoldDB" id="A0A6M0P804"/>
<evidence type="ECO:0000256" key="9">
    <source>
        <dbReference type="ARBA" id="ARBA00048540"/>
    </source>
</evidence>
<evidence type="ECO:0000256" key="10">
    <source>
        <dbReference type="PIRNR" id="PIRNR006268"/>
    </source>
</evidence>
<accession>A0A6M0P804</accession>
<comment type="catalytic activity">
    <reaction evidence="9 10">
        <text>L-threonyl-[protein] + FAD = FMN-L-threonyl-[protein] + AMP + H(+)</text>
        <dbReference type="Rhea" id="RHEA:36847"/>
        <dbReference type="Rhea" id="RHEA-COMP:11060"/>
        <dbReference type="Rhea" id="RHEA-COMP:11061"/>
        <dbReference type="ChEBI" id="CHEBI:15378"/>
        <dbReference type="ChEBI" id="CHEBI:30013"/>
        <dbReference type="ChEBI" id="CHEBI:57692"/>
        <dbReference type="ChEBI" id="CHEBI:74257"/>
        <dbReference type="ChEBI" id="CHEBI:456215"/>
        <dbReference type="EC" id="2.7.1.180"/>
    </reaction>
</comment>
<dbReference type="PANTHER" id="PTHR30040:SF2">
    <property type="entry name" value="FAD:PROTEIN FMN TRANSFERASE"/>
    <property type="match status" value="1"/>
</dbReference>
<comment type="cofactor">
    <cofactor evidence="11">
        <name>Mg(2+)</name>
        <dbReference type="ChEBI" id="CHEBI:18420"/>
    </cofactor>
    <cofactor evidence="11">
        <name>Mn(2+)</name>
        <dbReference type="ChEBI" id="CHEBI:29035"/>
    </cofactor>
    <text evidence="11">Magnesium. Can also use manganese.</text>
</comment>
<dbReference type="PIRSF" id="PIRSF006268">
    <property type="entry name" value="ApbE"/>
    <property type="match status" value="1"/>
</dbReference>
<dbReference type="GO" id="GO:0046872">
    <property type="term" value="F:metal ion binding"/>
    <property type="evidence" value="ECO:0007669"/>
    <property type="project" value="UniProtKB-UniRule"/>
</dbReference>
<keyword evidence="7 10" id="KW-0460">Magnesium</keyword>
<dbReference type="RefSeq" id="WP_163174134.1">
    <property type="nucleotide sequence ID" value="NZ_JAAIWK010000021.1"/>
</dbReference>
<protein>
    <recommendedName>
        <fullName evidence="2 10">FAD:protein FMN transferase</fullName>
        <ecNumber evidence="1 10">2.7.1.180</ecNumber>
    </recommendedName>
    <alternativeName>
        <fullName evidence="8 10">Flavin transferase</fullName>
    </alternativeName>
</protein>
<evidence type="ECO:0000256" key="1">
    <source>
        <dbReference type="ARBA" id="ARBA00011955"/>
    </source>
</evidence>
<dbReference type="InterPro" id="IPR024932">
    <property type="entry name" value="ApbE"/>
</dbReference>
<evidence type="ECO:0000313" key="13">
    <source>
        <dbReference type="Proteomes" id="UP000476934"/>
    </source>
</evidence>
<evidence type="ECO:0000256" key="3">
    <source>
        <dbReference type="ARBA" id="ARBA00022630"/>
    </source>
</evidence>
<evidence type="ECO:0000313" key="12">
    <source>
        <dbReference type="EMBL" id="NEY20824.1"/>
    </source>
</evidence>
<keyword evidence="13" id="KW-1185">Reference proteome</keyword>
<dbReference type="Gene3D" id="3.10.520.10">
    <property type="entry name" value="ApbE-like domains"/>
    <property type="match status" value="1"/>
</dbReference>
<sequence>MYRFRAMNTNIETFYLGSKHCQQTEAWFHHVEKTLSRFLPESELSQLNRTENTPFLASDVLYEAVTTADRFYHETEGIFNPYLGREICQLGYDQSFEKIAAGKATSYNRDQLSCTKEKPIEIDDKMRFITIHGALIDLGGIGKGWTAQQAANQLQKKKVAYGGIAAGGDIIVWGKPKEKWNITISTPESWEKKLFSFKLDRPAGIATSSTIRRSWKDHNGKTFHHILDPRTCQSANTDLVQASVIAPDLITAEVYAKCMIILGWEKGMEWIAGKRTDLGIIGVKTDHSIVTGGTIRCYSSEGLIYFE</sequence>
<comment type="caution">
    <text evidence="12">The sequence shown here is derived from an EMBL/GenBank/DDBJ whole genome shotgun (WGS) entry which is preliminary data.</text>
</comment>
<reference evidence="12 13" key="1">
    <citation type="submission" date="2020-02" db="EMBL/GenBank/DDBJ databases">
        <authorList>
            <person name="Feng H."/>
        </authorList>
    </citation>
    <scope>NUCLEOTIDE SEQUENCE [LARGE SCALE GENOMIC DNA]</scope>
    <source>
        <strain evidence="12 13">Gsoil 114</strain>
    </source>
</reference>
<dbReference type="Proteomes" id="UP000476934">
    <property type="component" value="Unassembled WGS sequence"/>
</dbReference>
<dbReference type="EC" id="2.7.1.180" evidence="1 10"/>
<dbReference type="EMBL" id="JAAIWK010000021">
    <property type="protein sequence ID" value="NEY20824.1"/>
    <property type="molecule type" value="Genomic_DNA"/>
</dbReference>
<evidence type="ECO:0000256" key="5">
    <source>
        <dbReference type="ARBA" id="ARBA00022723"/>
    </source>
</evidence>
<comment type="similarity">
    <text evidence="10">Belongs to the ApbE family.</text>
</comment>
<evidence type="ECO:0000256" key="8">
    <source>
        <dbReference type="ARBA" id="ARBA00031306"/>
    </source>
</evidence>
<dbReference type="GO" id="GO:0016740">
    <property type="term" value="F:transferase activity"/>
    <property type="evidence" value="ECO:0007669"/>
    <property type="project" value="UniProtKB-UniRule"/>
</dbReference>
<gene>
    <name evidence="12" type="ORF">G4D61_12760</name>
</gene>
<dbReference type="SUPFAM" id="SSF143631">
    <property type="entry name" value="ApbE-like"/>
    <property type="match status" value="1"/>
</dbReference>
<reference evidence="12 13" key="2">
    <citation type="submission" date="2020-03" db="EMBL/GenBank/DDBJ databases">
        <title>Bacillus aquiflavi sp. nov., isolated from yellow water of strong flavor Chinese baijiu in Yibin region of China.</title>
        <authorList>
            <person name="Xie J."/>
        </authorList>
    </citation>
    <scope>NUCLEOTIDE SEQUENCE [LARGE SCALE GENOMIC DNA]</scope>
    <source>
        <strain evidence="12 13">Gsoil 114</strain>
    </source>
</reference>
<keyword evidence="4 10" id="KW-0808">Transferase</keyword>
<name>A0A6M0P804_9BACI</name>
<evidence type="ECO:0000256" key="2">
    <source>
        <dbReference type="ARBA" id="ARBA00016337"/>
    </source>
</evidence>
<keyword evidence="5 10" id="KW-0479">Metal-binding</keyword>